<sequence length="78" mass="9147">MNSPSLQDKLIEGFDHYKVRMARIGKPLEEQWGFDEWCVKSMTAISIKCRHNGTKDVQKELPIELQTNRKLGRRSEWG</sequence>
<dbReference type="Proteomes" id="UP000622430">
    <property type="component" value="Segment"/>
</dbReference>
<reference evidence="1" key="1">
    <citation type="submission" date="2021-01" db="EMBL/GenBank/DDBJ databases">
        <authorList>
            <person name="Rakov C."/>
            <person name="Alkalay-Oren S."/>
            <person name="Coppenhagen-Glazer S."/>
            <person name="Hazan R."/>
        </authorList>
    </citation>
    <scope>NUCLEOTIDE SEQUENCE</scope>
</reference>
<keyword evidence="2" id="KW-1185">Reference proteome</keyword>
<dbReference type="EMBL" id="MW460246">
    <property type="protein sequence ID" value="QRE00363.1"/>
    <property type="molecule type" value="Genomic_DNA"/>
</dbReference>
<organism evidence="1 2">
    <name type="scientific">Burkholderia phage BCSR52</name>
    <dbReference type="NCBI Taxonomy" id="2805748"/>
    <lineage>
        <taxon>Viruses</taxon>
        <taxon>Duplodnaviria</taxon>
        <taxon>Heunggongvirae</taxon>
        <taxon>Uroviricota</taxon>
        <taxon>Caudoviricetes</taxon>
        <taxon>Lindbergviridae</taxon>
        <taxon>Irusalimvirus</taxon>
        <taxon>Irusalimvirus BCSR52</taxon>
    </lineage>
</organism>
<accession>A0A889IQY7</accession>
<protein>
    <submittedName>
        <fullName evidence="1">Uncharacterized protein</fullName>
    </submittedName>
</protein>
<evidence type="ECO:0000313" key="2">
    <source>
        <dbReference type="Proteomes" id="UP000622430"/>
    </source>
</evidence>
<proteinExistence type="predicted"/>
<evidence type="ECO:0000313" key="1">
    <source>
        <dbReference type="EMBL" id="QRE00363.1"/>
    </source>
</evidence>
<name>A0A889IQY7_9CAUD</name>